<keyword evidence="1" id="KW-0812">Transmembrane</keyword>
<sequence length="73" mass="7494">MVPVMGAALVNDPNTPLLPVWIALVVSGAVGAAFWYVCRLTGPRPGTSRLVSIGPEAVEQDAAPPTPVAPTET</sequence>
<dbReference type="EMBL" id="PVTG01000025">
    <property type="protein sequence ID" value="PRY36626.1"/>
    <property type="molecule type" value="Genomic_DNA"/>
</dbReference>
<dbReference type="Proteomes" id="UP000239210">
    <property type="component" value="Unassembled WGS sequence"/>
</dbReference>
<organism evidence="2 3">
    <name type="scientific">Geodermatophilus tzadiensis</name>
    <dbReference type="NCBI Taxonomy" id="1137988"/>
    <lineage>
        <taxon>Bacteria</taxon>
        <taxon>Bacillati</taxon>
        <taxon>Actinomycetota</taxon>
        <taxon>Actinomycetes</taxon>
        <taxon>Geodermatophilales</taxon>
        <taxon>Geodermatophilaceae</taxon>
        <taxon>Geodermatophilus</taxon>
    </lineage>
</organism>
<evidence type="ECO:0000313" key="3">
    <source>
        <dbReference type="Proteomes" id="UP000239210"/>
    </source>
</evidence>
<reference evidence="2 3" key="1">
    <citation type="submission" date="2018-03" db="EMBL/GenBank/DDBJ databases">
        <title>Genomic Encyclopedia of Archaeal and Bacterial Type Strains, Phase II (KMG-II): from individual species to whole genera.</title>
        <authorList>
            <person name="Goeker M."/>
        </authorList>
    </citation>
    <scope>NUCLEOTIDE SEQUENCE [LARGE SCALE GENOMIC DNA]</scope>
    <source>
        <strain evidence="2 3">DSM 45416</strain>
    </source>
</reference>
<keyword evidence="1" id="KW-1133">Transmembrane helix</keyword>
<proteinExistence type="predicted"/>
<evidence type="ECO:0000313" key="2">
    <source>
        <dbReference type="EMBL" id="PRY36626.1"/>
    </source>
</evidence>
<keyword evidence="1" id="KW-0472">Membrane</keyword>
<comment type="caution">
    <text evidence="2">The sequence shown here is derived from an EMBL/GenBank/DDBJ whole genome shotgun (WGS) entry which is preliminary data.</text>
</comment>
<name>A0A2T0ST93_9ACTN</name>
<dbReference type="AlphaFoldDB" id="A0A2T0ST93"/>
<protein>
    <submittedName>
        <fullName evidence="2">Uncharacterized protein</fullName>
    </submittedName>
</protein>
<accession>A0A2T0ST93</accession>
<evidence type="ECO:0000256" key="1">
    <source>
        <dbReference type="SAM" id="Phobius"/>
    </source>
</evidence>
<keyword evidence="3" id="KW-1185">Reference proteome</keyword>
<feature type="transmembrane region" description="Helical" evidence="1">
    <location>
        <begin position="20"/>
        <end position="38"/>
    </location>
</feature>
<gene>
    <name evidence="2" type="ORF">LY71_12547</name>
</gene>